<dbReference type="InterPro" id="IPR029035">
    <property type="entry name" value="DHS-like_NAD/FAD-binding_dom"/>
</dbReference>
<dbReference type="AlphaFoldDB" id="A0ABC8UKP6"/>
<dbReference type="PANTHER" id="PTHR42916:SF1">
    <property type="entry name" value="PROTEIN PHYLLO, CHLOROPLASTIC"/>
    <property type="match status" value="1"/>
</dbReference>
<gene>
    <name evidence="8" type="ORF">ILEXP_LOCUS51700</name>
</gene>
<dbReference type="PANTHER" id="PTHR42916">
    <property type="entry name" value="2-SUCCINYL-5-ENOLPYRUVYL-6-HYDROXY-3-CYCLOHEXENE-1-CARBOXYLATE SYNTHASE"/>
    <property type="match status" value="1"/>
</dbReference>
<dbReference type="InterPro" id="IPR004433">
    <property type="entry name" value="MenaQ_synth_MenD"/>
</dbReference>
<evidence type="ECO:0000256" key="5">
    <source>
        <dbReference type="ARBA" id="ARBA00023211"/>
    </source>
</evidence>
<feature type="domain" description="Menaquinone biosynthesis protein MenD middle" evidence="7">
    <location>
        <begin position="188"/>
        <end position="380"/>
    </location>
</feature>
<dbReference type="InterPro" id="IPR029061">
    <property type="entry name" value="THDP-binding"/>
</dbReference>
<dbReference type="Gene3D" id="3.40.50.970">
    <property type="match status" value="1"/>
</dbReference>
<dbReference type="InterPro" id="IPR012001">
    <property type="entry name" value="Thiamin_PyroP_enz_TPP-bd_dom"/>
</dbReference>
<evidence type="ECO:0000256" key="4">
    <source>
        <dbReference type="ARBA" id="ARBA00023052"/>
    </source>
</evidence>
<dbReference type="SUPFAM" id="SSF52467">
    <property type="entry name" value="DHS-like NAD/FAD-binding domain"/>
    <property type="match status" value="1"/>
</dbReference>
<comment type="caution">
    <text evidence="8">The sequence shown here is derived from an EMBL/GenBank/DDBJ whole genome shotgun (WGS) entry which is preliminary data.</text>
</comment>
<dbReference type="GO" id="GO:0046872">
    <property type="term" value="F:metal ion binding"/>
    <property type="evidence" value="ECO:0007669"/>
    <property type="project" value="UniProtKB-KW"/>
</dbReference>
<dbReference type="EMBL" id="CAUOFW020008102">
    <property type="protein sequence ID" value="CAK9181625.1"/>
    <property type="molecule type" value="Genomic_DNA"/>
</dbReference>
<evidence type="ECO:0000256" key="3">
    <source>
        <dbReference type="ARBA" id="ARBA00022842"/>
    </source>
</evidence>
<dbReference type="NCBIfam" id="TIGR00173">
    <property type="entry name" value="menD"/>
    <property type="match status" value="1"/>
</dbReference>
<evidence type="ECO:0000259" key="6">
    <source>
        <dbReference type="Pfam" id="PF02776"/>
    </source>
</evidence>
<name>A0ABC8UKP6_9AQUA</name>
<keyword evidence="5" id="KW-0464">Manganese</keyword>
<dbReference type="Proteomes" id="UP001642360">
    <property type="component" value="Unassembled WGS sequence"/>
</dbReference>
<evidence type="ECO:0000313" key="8">
    <source>
        <dbReference type="EMBL" id="CAK9181625.1"/>
    </source>
</evidence>
<evidence type="ECO:0000256" key="2">
    <source>
        <dbReference type="ARBA" id="ARBA00022723"/>
    </source>
</evidence>
<keyword evidence="4" id="KW-0786">Thiamine pyrophosphate</keyword>
<dbReference type="Gene3D" id="3.40.50.1220">
    <property type="entry name" value="TPP-binding domain"/>
    <property type="match status" value="1"/>
</dbReference>
<proteinExistence type="predicted"/>
<keyword evidence="2" id="KW-0479">Metal-binding</keyword>
<dbReference type="GO" id="GO:0016740">
    <property type="term" value="F:transferase activity"/>
    <property type="evidence" value="ECO:0007669"/>
    <property type="project" value="UniProtKB-KW"/>
</dbReference>
<dbReference type="CDD" id="cd07037">
    <property type="entry name" value="TPP_PYR_MenD"/>
    <property type="match status" value="1"/>
</dbReference>
<dbReference type="InterPro" id="IPR032264">
    <property type="entry name" value="MenD_middle"/>
</dbReference>
<dbReference type="Pfam" id="PF02776">
    <property type="entry name" value="TPP_enzyme_N"/>
    <property type="match status" value="1"/>
</dbReference>
<dbReference type="SUPFAM" id="SSF52518">
    <property type="entry name" value="Thiamin diphosphate-binding fold (THDP-binding)"/>
    <property type="match status" value="1"/>
</dbReference>
<sequence length="389" mass="42756">MSKDLSWSAIQLSAARFSVDGERSNTKAPGSRSSPLAIAASTHPLTTCIACFDERSLAFHAVGYGRGSRKPAVVITSSGTAVSNLLPAVVEASQDFVPLLLLTADRPPELQDSGANQAINQVNHFGIFVRHFCSLPAATDTIPARMVLTTLDSAVYMATASPCGPVHINCPFREPLENSSRKWMLSCLQGLDFWMSSAEPFTSYIQLQHSFARNDAQGHMAQVLTMIHGANRGLLLIGALHTEDDIWAALLLAKQLLWPVIADVLSGLRLRKYLTSFSGFEENILFVDHLDHLLLSNSVKDWVQPDVIVQIGSRITSKRISQMLEDCFPCSYIMVDKHPSRHDPSHIITHRIQSTIAQFTDCLLKASAPPTSSKWSGFLRSLNMMVFVL</sequence>
<protein>
    <recommendedName>
        <fullName evidence="10">2-succinyl-6-hydroxy-2, 4-cyclohexadiene-1-carboxylate synthase</fullName>
    </recommendedName>
</protein>
<dbReference type="Pfam" id="PF16582">
    <property type="entry name" value="TPP_enzyme_M_2"/>
    <property type="match status" value="1"/>
</dbReference>
<keyword evidence="3" id="KW-0460">Magnesium</keyword>
<evidence type="ECO:0000313" key="9">
    <source>
        <dbReference type="Proteomes" id="UP001642360"/>
    </source>
</evidence>
<evidence type="ECO:0000259" key="7">
    <source>
        <dbReference type="Pfam" id="PF16582"/>
    </source>
</evidence>
<organism evidence="8 9">
    <name type="scientific">Ilex paraguariensis</name>
    <name type="common">yerba mate</name>
    <dbReference type="NCBI Taxonomy" id="185542"/>
    <lineage>
        <taxon>Eukaryota</taxon>
        <taxon>Viridiplantae</taxon>
        <taxon>Streptophyta</taxon>
        <taxon>Embryophyta</taxon>
        <taxon>Tracheophyta</taxon>
        <taxon>Spermatophyta</taxon>
        <taxon>Magnoliopsida</taxon>
        <taxon>eudicotyledons</taxon>
        <taxon>Gunneridae</taxon>
        <taxon>Pentapetalae</taxon>
        <taxon>asterids</taxon>
        <taxon>campanulids</taxon>
        <taxon>Aquifoliales</taxon>
        <taxon>Aquifoliaceae</taxon>
        <taxon>Ilex</taxon>
    </lineage>
</organism>
<keyword evidence="9" id="KW-1185">Reference proteome</keyword>
<keyword evidence="1" id="KW-0808">Transferase</keyword>
<reference evidence="8 9" key="1">
    <citation type="submission" date="2024-02" db="EMBL/GenBank/DDBJ databases">
        <authorList>
            <person name="Vignale AGUSTIN F."/>
            <person name="Sosa J E."/>
            <person name="Modenutti C."/>
        </authorList>
    </citation>
    <scope>NUCLEOTIDE SEQUENCE [LARGE SCALE GENOMIC DNA]</scope>
</reference>
<evidence type="ECO:0000256" key="1">
    <source>
        <dbReference type="ARBA" id="ARBA00022679"/>
    </source>
</evidence>
<accession>A0ABC8UKP6</accession>
<feature type="domain" description="Thiamine pyrophosphate enzyme N-terminal TPP-binding" evidence="6">
    <location>
        <begin position="29"/>
        <end position="122"/>
    </location>
</feature>
<evidence type="ECO:0008006" key="10">
    <source>
        <dbReference type="Google" id="ProtNLM"/>
    </source>
</evidence>